<evidence type="ECO:0000313" key="2">
    <source>
        <dbReference type="Proteomes" id="UP000499080"/>
    </source>
</evidence>
<protein>
    <submittedName>
        <fullName evidence="1">Uncharacterized protein</fullName>
    </submittedName>
</protein>
<comment type="caution">
    <text evidence="1">The sequence shown here is derived from an EMBL/GenBank/DDBJ whole genome shotgun (WGS) entry which is preliminary data.</text>
</comment>
<proteinExistence type="predicted"/>
<gene>
    <name evidence="1" type="ORF">AVEN_218872_1</name>
</gene>
<organism evidence="1 2">
    <name type="scientific">Araneus ventricosus</name>
    <name type="common">Orbweaver spider</name>
    <name type="synonym">Epeira ventricosa</name>
    <dbReference type="NCBI Taxonomy" id="182803"/>
    <lineage>
        <taxon>Eukaryota</taxon>
        <taxon>Metazoa</taxon>
        <taxon>Ecdysozoa</taxon>
        <taxon>Arthropoda</taxon>
        <taxon>Chelicerata</taxon>
        <taxon>Arachnida</taxon>
        <taxon>Araneae</taxon>
        <taxon>Araneomorphae</taxon>
        <taxon>Entelegynae</taxon>
        <taxon>Araneoidea</taxon>
        <taxon>Araneidae</taxon>
        <taxon>Araneus</taxon>
    </lineage>
</organism>
<name>A0A4Y2QJA1_ARAVE</name>
<reference evidence="1 2" key="1">
    <citation type="journal article" date="2019" name="Sci. Rep.">
        <title>Orb-weaving spider Araneus ventricosus genome elucidates the spidroin gene catalogue.</title>
        <authorList>
            <person name="Kono N."/>
            <person name="Nakamura H."/>
            <person name="Ohtoshi R."/>
            <person name="Moran D.A.P."/>
            <person name="Shinohara A."/>
            <person name="Yoshida Y."/>
            <person name="Fujiwara M."/>
            <person name="Mori M."/>
            <person name="Tomita M."/>
            <person name="Arakawa K."/>
        </authorList>
    </citation>
    <scope>NUCLEOTIDE SEQUENCE [LARGE SCALE GENOMIC DNA]</scope>
</reference>
<keyword evidence="2" id="KW-1185">Reference proteome</keyword>
<dbReference type="Proteomes" id="UP000499080">
    <property type="component" value="Unassembled WGS sequence"/>
</dbReference>
<sequence>MKWQALTPHQNFENKKLAKSCFGSSELEEACCRGSYPDNNFSLQQTCTANLQACSKFDTTRVQPQIA</sequence>
<evidence type="ECO:0000313" key="1">
    <source>
        <dbReference type="EMBL" id="GBN63356.1"/>
    </source>
</evidence>
<feature type="non-terminal residue" evidence="1">
    <location>
        <position position="67"/>
    </location>
</feature>
<accession>A0A4Y2QJA1</accession>
<dbReference type="AlphaFoldDB" id="A0A4Y2QJA1"/>
<dbReference type="EMBL" id="BGPR01138970">
    <property type="protein sequence ID" value="GBN63356.1"/>
    <property type="molecule type" value="Genomic_DNA"/>
</dbReference>